<dbReference type="EMBL" id="MU266338">
    <property type="protein sequence ID" value="KAH7929747.1"/>
    <property type="molecule type" value="Genomic_DNA"/>
</dbReference>
<sequence>MESHSEPLQAFLGGVGLALSVHSLLVLNGSVLGVSGFIHRSVRGDLVAALSVFGMILGGAVIRLLGQAEPAGVLPSGLPQKIFSGLLVGMGTKLANGCTSGHMIAGVSRFSKRSFVATAMFFLTGIPTAGLVHGRSLVPVGSTDWSLGRNGVHIAVVLGALVTLWATYLMFPAHIVKGRVCAQTNASTQAPPSPRSCELHWHLRLFANLLTSFAFSVSLHVGNMVDPRKVLSFLVLPTSVAFDPTIAYLAAGALPLSIVLYRYARANEEPLFTGQWTVPRSDKIDKRLLAGSAMFGVGWGLSGICPGPILVNLGLASFSGGETVGDAAWLVSMVFGGFLV</sequence>
<evidence type="ECO:0000313" key="1">
    <source>
        <dbReference type="EMBL" id="KAH7929747.1"/>
    </source>
</evidence>
<comment type="caution">
    <text evidence="1">The sequence shown here is derived from an EMBL/GenBank/DDBJ whole genome shotgun (WGS) entry which is preliminary data.</text>
</comment>
<name>A0ACB8BY18_9AGAM</name>
<accession>A0ACB8BY18</accession>
<evidence type="ECO:0000313" key="2">
    <source>
        <dbReference type="Proteomes" id="UP000790709"/>
    </source>
</evidence>
<proteinExistence type="predicted"/>
<keyword evidence="2" id="KW-1185">Reference proteome</keyword>
<organism evidence="1 2">
    <name type="scientific">Leucogyrophana mollusca</name>
    <dbReference type="NCBI Taxonomy" id="85980"/>
    <lineage>
        <taxon>Eukaryota</taxon>
        <taxon>Fungi</taxon>
        <taxon>Dikarya</taxon>
        <taxon>Basidiomycota</taxon>
        <taxon>Agaricomycotina</taxon>
        <taxon>Agaricomycetes</taxon>
        <taxon>Agaricomycetidae</taxon>
        <taxon>Boletales</taxon>
        <taxon>Boletales incertae sedis</taxon>
        <taxon>Leucogyrophana</taxon>
    </lineage>
</organism>
<protein>
    <submittedName>
        <fullName evidence="1">Uncharacterized protein</fullName>
    </submittedName>
</protein>
<gene>
    <name evidence="1" type="ORF">BV22DRAFT_1109695</name>
</gene>
<dbReference type="Proteomes" id="UP000790709">
    <property type="component" value="Unassembled WGS sequence"/>
</dbReference>
<reference evidence="1" key="1">
    <citation type="journal article" date="2021" name="New Phytol.">
        <title>Evolutionary innovations through gain and loss of genes in the ectomycorrhizal Boletales.</title>
        <authorList>
            <person name="Wu G."/>
            <person name="Miyauchi S."/>
            <person name="Morin E."/>
            <person name="Kuo A."/>
            <person name="Drula E."/>
            <person name="Varga T."/>
            <person name="Kohler A."/>
            <person name="Feng B."/>
            <person name="Cao Y."/>
            <person name="Lipzen A."/>
            <person name="Daum C."/>
            <person name="Hundley H."/>
            <person name="Pangilinan J."/>
            <person name="Johnson J."/>
            <person name="Barry K."/>
            <person name="LaButti K."/>
            <person name="Ng V."/>
            <person name="Ahrendt S."/>
            <person name="Min B."/>
            <person name="Choi I.G."/>
            <person name="Park H."/>
            <person name="Plett J.M."/>
            <person name="Magnuson J."/>
            <person name="Spatafora J.W."/>
            <person name="Nagy L.G."/>
            <person name="Henrissat B."/>
            <person name="Grigoriev I.V."/>
            <person name="Yang Z.L."/>
            <person name="Xu J."/>
            <person name="Martin F.M."/>
        </authorList>
    </citation>
    <scope>NUCLEOTIDE SEQUENCE</scope>
    <source>
        <strain evidence="1">KUC20120723A-06</strain>
    </source>
</reference>